<keyword evidence="5" id="KW-1185">Reference proteome</keyword>
<evidence type="ECO:0000313" key="4">
    <source>
        <dbReference type="EMBL" id="CAJ1401128.1"/>
    </source>
</evidence>
<gene>
    <name evidence="4" type="ORF">EVOR1521_LOCUS24337</name>
</gene>
<dbReference type="Proteomes" id="UP001178507">
    <property type="component" value="Unassembled WGS sequence"/>
</dbReference>
<evidence type="ECO:0000313" key="5">
    <source>
        <dbReference type="Proteomes" id="UP001178507"/>
    </source>
</evidence>
<dbReference type="EMBL" id="CAUJNA010003401">
    <property type="protein sequence ID" value="CAJ1401128.1"/>
    <property type="molecule type" value="Genomic_DNA"/>
</dbReference>
<keyword evidence="2" id="KW-0472">Membrane</keyword>
<evidence type="ECO:0000259" key="3">
    <source>
        <dbReference type="PROSITE" id="PS00028"/>
    </source>
</evidence>
<dbReference type="PROSITE" id="PS00028">
    <property type="entry name" value="ZINC_FINGER_C2H2_1"/>
    <property type="match status" value="1"/>
</dbReference>
<proteinExistence type="predicted"/>
<feature type="transmembrane region" description="Helical" evidence="2">
    <location>
        <begin position="65"/>
        <end position="86"/>
    </location>
</feature>
<feature type="region of interest" description="Disordered" evidence="1">
    <location>
        <begin position="181"/>
        <end position="222"/>
    </location>
</feature>
<keyword evidence="2" id="KW-0812">Transmembrane</keyword>
<protein>
    <recommendedName>
        <fullName evidence="3">C2H2-type domain-containing protein</fullName>
    </recommendedName>
</protein>
<reference evidence="4" key="1">
    <citation type="submission" date="2023-08" db="EMBL/GenBank/DDBJ databases">
        <authorList>
            <person name="Chen Y."/>
            <person name="Shah S."/>
            <person name="Dougan E. K."/>
            <person name="Thang M."/>
            <person name="Chan C."/>
        </authorList>
    </citation>
    <scope>NUCLEOTIDE SEQUENCE</scope>
</reference>
<organism evidence="4 5">
    <name type="scientific">Effrenium voratum</name>
    <dbReference type="NCBI Taxonomy" id="2562239"/>
    <lineage>
        <taxon>Eukaryota</taxon>
        <taxon>Sar</taxon>
        <taxon>Alveolata</taxon>
        <taxon>Dinophyceae</taxon>
        <taxon>Suessiales</taxon>
        <taxon>Symbiodiniaceae</taxon>
        <taxon>Effrenium</taxon>
    </lineage>
</organism>
<accession>A0AA36J9U6</accession>
<keyword evidence="2" id="KW-1133">Transmembrane helix</keyword>
<feature type="domain" description="C2H2-type" evidence="3">
    <location>
        <begin position="145"/>
        <end position="166"/>
    </location>
</feature>
<dbReference type="InterPro" id="IPR013087">
    <property type="entry name" value="Znf_C2H2_type"/>
</dbReference>
<feature type="compositionally biased region" description="Low complexity" evidence="1">
    <location>
        <begin position="185"/>
        <end position="222"/>
    </location>
</feature>
<sequence length="222" mass="24123">MDGQELWETESEDSAKGDAVGEVVLCWIGVYELTAMNRAFPVCSVFRDDWEDWEAWEPWDFEAPATFATASALLVALPFFCFARVLSFAGSSATLAPRPKAKGRVLTVKAAHARTEERQRHCCKHLRSQGFCLHGSVDGSGHLACWYCPCRFSEPEALNQHGEAEHSAAITAWIRKRRKAKAATRRQAAQAAQAAAGRSGRSGARGAGHASHAFSSSSAAAR</sequence>
<dbReference type="AlphaFoldDB" id="A0AA36J9U6"/>
<comment type="caution">
    <text evidence="4">The sequence shown here is derived from an EMBL/GenBank/DDBJ whole genome shotgun (WGS) entry which is preliminary data.</text>
</comment>
<evidence type="ECO:0000256" key="1">
    <source>
        <dbReference type="SAM" id="MobiDB-lite"/>
    </source>
</evidence>
<name>A0AA36J9U6_9DINO</name>
<evidence type="ECO:0000256" key="2">
    <source>
        <dbReference type="SAM" id="Phobius"/>
    </source>
</evidence>